<keyword evidence="7" id="KW-0564">Palmitate</keyword>
<evidence type="ECO:0000256" key="9">
    <source>
        <dbReference type="ARBA" id="ARBA00023315"/>
    </source>
</evidence>
<dbReference type="GO" id="GO:0006612">
    <property type="term" value="P:protein targeting to membrane"/>
    <property type="evidence" value="ECO:0007669"/>
    <property type="project" value="TreeGrafter"/>
</dbReference>
<keyword evidence="6 12" id="KW-0472">Membrane</keyword>
<evidence type="ECO:0000256" key="5">
    <source>
        <dbReference type="ARBA" id="ARBA00022989"/>
    </source>
</evidence>
<comment type="caution">
    <text evidence="14">The sequence shown here is derived from an EMBL/GenBank/DDBJ whole genome shotgun (WGS) entry which is preliminary data.</text>
</comment>
<comment type="domain">
    <text evidence="12">The DHHC domain is required for palmitoyltransferase activity.</text>
</comment>
<keyword evidence="9 12" id="KW-0012">Acyltransferase</keyword>
<accession>A0A9W4X881</accession>
<reference evidence="14" key="1">
    <citation type="submission" date="2022-12" db="EMBL/GenBank/DDBJ databases">
        <authorList>
            <person name="Brejova B."/>
        </authorList>
    </citation>
    <scope>NUCLEOTIDE SEQUENCE</scope>
</reference>
<keyword evidence="4" id="KW-0256">Endoplasmic reticulum</keyword>
<protein>
    <recommendedName>
        <fullName evidence="12">Palmitoyltransferase</fullName>
        <ecNumber evidence="12">2.3.1.225</ecNumber>
    </recommendedName>
</protein>
<evidence type="ECO:0000256" key="3">
    <source>
        <dbReference type="ARBA" id="ARBA00022692"/>
    </source>
</evidence>
<dbReference type="GO" id="GO:0005789">
    <property type="term" value="C:endoplasmic reticulum membrane"/>
    <property type="evidence" value="ECO:0007669"/>
    <property type="project" value="UniProtKB-SubCell"/>
</dbReference>
<evidence type="ECO:0000313" key="15">
    <source>
        <dbReference type="Proteomes" id="UP001152885"/>
    </source>
</evidence>
<organism evidence="14 15">
    <name type="scientific">Candida verbasci</name>
    <dbReference type="NCBI Taxonomy" id="1227364"/>
    <lineage>
        <taxon>Eukaryota</taxon>
        <taxon>Fungi</taxon>
        <taxon>Dikarya</taxon>
        <taxon>Ascomycota</taxon>
        <taxon>Saccharomycotina</taxon>
        <taxon>Pichiomycetes</taxon>
        <taxon>Debaryomycetaceae</taxon>
        <taxon>Candida/Lodderomyces clade</taxon>
        <taxon>Candida</taxon>
    </lineage>
</organism>
<dbReference type="EMBL" id="CANTUO010000001">
    <property type="protein sequence ID" value="CAI5755715.1"/>
    <property type="molecule type" value="Genomic_DNA"/>
</dbReference>
<dbReference type="Pfam" id="PF01529">
    <property type="entry name" value="DHHC"/>
    <property type="match status" value="1"/>
</dbReference>
<keyword evidence="8" id="KW-0449">Lipoprotein</keyword>
<dbReference type="PANTHER" id="PTHR22883:SF489">
    <property type="entry name" value="PALMITOYLTRANSFERASE SWF1"/>
    <property type="match status" value="1"/>
</dbReference>
<evidence type="ECO:0000259" key="13">
    <source>
        <dbReference type="Pfam" id="PF01529"/>
    </source>
</evidence>
<comment type="catalytic activity">
    <reaction evidence="11 12">
        <text>L-cysteinyl-[protein] + hexadecanoyl-CoA = S-hexadecanoyl-L-cysteinyl-[protein] + CoA</text>
        <dbReference type="Rhea" id="RHEA:36683"/>
        <dbReference type="Rhea" id="RHEA-COMP:10131"/>
        <dbReference type="Rhea" id="RHEA-COMP:11032"/>
        <dbReference type="ChEBI" id="CHEBI:29950"/>
        <dbReference type="ChEBI" id="CHEBI:57287"/>
        <dbReference type="ChEBI" id="CHEBI:57379"/>
        <dbReference type="ChEBI" id="CHEBI:74151"/>
        <dbReference type="EC" id="2.3.1.225"/>
    </reaction>
</comment>
<dbReference type="InterPro" id="IPR001594">
    <property type="entry name" value="Palmitoyltrfase_DHHC"/>
</dbReference>
<evidence type="ECO:0000313" key="14">
    <source>
        <dbReference type="EMBL" id="CAI5755715.1"/>
    </source>
</evidence>
<gene>
    <name evidence="14" type="ORF">CANVERA_P0231</name>
</gene>
<dbReference type="PANTHER" id="PTHR22883">
    <property type="entry name" value="ZINC FINGER DHHC DOMAIN CONTAINING PROTEIN"/>
    <property type="match status" value="1"/>
</dbReference>
<comment type="subcellular location">
    <subcellularLocation>
        <location evidence="1">Endoplasmic reticulum membrane</location>
        <topology evidence="1">Multi-pass membrane protein</topology>
    </subcellularLocation>
</comment>
<dbReference type="AlphaFoldDB" id="A0A9W4X881"/>
<evidence type="ECO:0000256" key="11">
    <source>
        <dbReference type="ARBA" id="ARBA00048048"/>
    </source>
</evidence>
<evidence type="ECO:0000256" key="8">
    <source>
        <dbReference type="ARBA" id="ARBA00023288"/>
    </source>
</evidence>
<feature type="transmembrane region" description="Helical" evidence="12">
    <location>
        <begin position="62"/>
        <end position="85"/>
    </location>
</feature>
<keyword evidence="15" id="KW-1185">Reference proteome</keyword>
<evidence type="ECO:0000256" key="7">
    <source>
        <dbReference type="ARBA" id="ARBA00023139"/>
    </source>
</evidence>
<keyword evidence="2 12" id="KW-0808">Transferase</keyword>
<name>A0A9W4X881_9ASCO</name>
<evidence type="ECO:0000256" key="6">
    <source>
        <dbReference type="ARBA" id="ARBA00023136"/>
    </source>
</evidence>
<dbReference type="GO" id="GO:0005794">
    <property type="term" value="C:Golgi apparatus"/>
    <property type="evidence" value="ECO:0007669"/>
    <property type="project" value="TreeGrafter"/>
</dbReference>
<evidence type="ECO:0000256" key="12">
    <source>
        <dbReference type="RuleBase" id="RU079119"/>
    </source>
</evidence>
<comment type="similarity">
    <text evidence="10">Belongs to the DHHC palmitoyltransferase family. SWF1 subfamily.</text>
</comment>
<dbReference type="PROSITE" id="PS50216">
    <property type="entry name" value="DHHC"/>
    <property type="match status" value="1"/>
</dbReference>
<feature type="transmembrane region" description="Helical" evidence="12">
    <location>
        <begin position="97"/>
        <end position="119"/>
    </location>
</feature>
<dbReference type="GO" id="GO:0019706">
    <property type="term" value="F:protein-cysteine S-palmitoyltransferase activity"/>
    <property type="evidence" value="ECO:0007669"/>
    <property type="project" value="UniProtKB-EC"/>
</dbReference>
<feature type="domain" description="Palmitoyltransferase DHHC" evidence="13">
    <location>
        <begin position="144"/>
        <end position="274"/>
    </location>
</feature>
<evidence type="ECO:0000256" key="4">
    <source>
        <dbReference type="ARBA" id="ARBA00022824"/>
    </source>
</evidence>
<evidence type="ECO:0000256" key="1">
    <source>
        <dbReference type="ARBA" id="ARBA00004477"/>
    </source>
</evidence>
<keyword evidence="3 12" id="KW-0812">Transmembrane</keyword>
<evidence type="ECO:0000256" key="2">
    <source>
        <dbReference type="ARBA" id="ARBA00022679"/>
    </source>
</evidence>
<dbReference type="Proteomes" id="UP001152885">
    <property type="component" value="Unassembled WGS sequence"/>
</dbReference>
<feature type="transmembrane region" description="Helical" evidence="12">
    <location>
        <begin position="236"/>
        <end position="257"/>
    </location>
</feature>
<feature type="transmembrane region" description="Helical" evidence="12">
    <location>
        <begin position="6"/>
        <end position="23"/>
    </location>
</feature>
<dbReference type="InterPro" id="IPR039859">
    <property type="entry name" value="PFA4/ZDH16/20/ERF2-like"/>
</dbReference>
<dbReference type="OrthoDB" id="9909019at2759"/>
<proteinExistence type="inferred from homology"/>
<keyword evidence="5 12" id="KW-1133">Transmembrane helix</keyword>
<sequence>MIFKFILLLTIICTILAIIILFGDSPSLRNTIIQKFRIRLLQLSGKLFTGYEKLDKRLDGRLLYYLNWLVPIGYIIVITTCFHFFFMFSYPLLDPSYLTQFAIFSIILSVYISTFLTIFTNPGETKDEKLMKTYPYHPNSLIFFNGQVCHTCNLVKPARSKHCSVCNSCFLLFDHHCIWVNNCIGLRNYKFFLMFLFTNIAMLTYGGYICFNILYSQTSISHFWNLITRTDEANKVTGTFLLLCCIFTLLASAFTILNLRYIYLGVTTNEVSKWENINYLIDLGLLNKISRSIDNEQYAEEFNLKGEIIYISLKDDRILIDKNNRHEYDIQKVESIEEIDNVYDNGFWNNLKERIFI</sequence>
<evidence type="ECO:0000256" key="10">
    <source>
        <dbReference type="ARBA" id="ARBA00038463"/>
    </source>
</evidence>
<feature type="transmembrane region" description="Helical" evidence="12">
    <location>
        <begin position="191"/>
        <end position="216"/>
    </location>
</feature>
<dbReference type="EC" id="2.3.1.225" evidence="12"/>